<evidence type="ECO:0000256" key="2">
    <source>
        <dbReference type="SAM" id="Phobius"/>
    </source>
</evidence>
<reference evidence="3 4" key="1">
    <citation type="journal article" date="2023" name="bioRxiv">
        <title>High-quality genome assemblies of four members of thePodospora anserinaspecies complex.</title>
        <authorList>
            <person name="Ament-Velasquez S.L."/>
            <person name="Vogan A.A."/>
            <person name="Wallerman O."/>
            <person name="Hartmann F."/>
            <person name="Gautier V."/>
            <person name="Silar P."/>
            <person name="Giraud T."/>
            <person name="Johannesson H."/>
        </authorList>
    </citation>
    <scope>NUCLEOTIDE SEQUENCE [LARGE SCALE GENOMIC DNA]</scope>
    <source>
        <strain evidence="3 4">CBS 112042</strain>
    </source>
</reference>
<keyword evidence="2" id="KW-0812">Transmembrane</keyword>
<keyword evidence="2" id="KW-0472">Membrane</keyword>
<feature type="region of interest" description="Disordered" evidence="1">
    <location>
        <begin position="171"/>
        <end position="227"/>
    </location>
</feature>
<feature type="transmembrane region" description="Helical" evidence="2">
    <location>
        <begin position="89"/>
        <end position="107"/>
    </location>
</feature>
<accession>A0ABR0FW31</accession>
<keyword evidence="4" id="KW-1185">Reference proteome</keyword>
<name>A0ABR0FW31_9PEZI</name>
<dbReference type="EMBL" id="JAFFGZ010000001">
    <property type="protein sequence ID" value="KAK4648161.1"/>
    <property type="molecule type" value="Genomic_DNA"/>
</dbReference>
<evidence type="ECO:0000256" key="1">
    <source>
        <dbReference type="SAM" id="MobiDB-lite"/>
    </source>
</evidence>
<dbReference type="RefSeq" id="XP_062737137.1">
    <property type="nucleotide sequence ID" value="XM_062874032.1"/>
</dbReference>
<protein>
    <submittedName>
        <fullName evidence="3">Uncharacterized protein</fullName>
    </submittedName>
</protein>
<gene>
    <name evidence="3" type="ORF">QC761_107590</name>
</gene>
<dbReference type="Proteomes" id="UP001322138">
    <property type="component" value="Unassembled WGS sequence"/>
</dbReference>
<evidence type="ECO:0000313" key="3">
    <source>
        <dbReference type="EMBL" id="KAK4648161.1"/>
    </source>
</evidence>
<keyword evidence="2" id="KW-1133">Transmembrane helix</keyword>
<organism evidence="3 4">
    <name type="scientific">Podospora bellae-mahoneyi</name>
    <dbReference type="NCBI Taxonomy" id="2093777"/>
    <lineage>
        <taxon>Eukaryota</taxon>
        <taxon>Fungi</taxon>
        <taxon>Dikarya</taxon>
        <taxon>Ascomycota</taxon>
        <taxon>Pezizomycotina</taxon>
        <taxon>Sordariomycetes</taxon>
        <taxon>Sordariomycetidae</taxon>
        <taxon>Sordariales</taxon>
        <taxon>Podosporaceae</taxon>
        <taxon>Podospora</taxon>
    </lineage>
</organism>
<proteinExistence type="predicted"/>
<evidence type="ECO:0000313" key="4">
    <source>
        <dbReference type="Proteomes" id="UP001322138"/>
    </source>
</evidence>
<comment type="caution">
    <text evidence="3">The sequence shown here is derived from an EMBL/GenBank/DDBJ whole genome shotgun (WGS) entry which is preliminary data.</text>
</comment>
<dbReference type="GeneID" id="87893514"/>
<sequence>MRRDAKRKVVKKSLDPPCDHTFFFPFLRCLVLEDVAWKCGVPRSTKTYHLIPFNKRSLLPVAQLLRCPTSSATPNVYEESSRKRKKNRVAHFFLAAVQIASFLFRFIRTCFGEDHSLSSYRILHTHTAHAWKVSPSTPHAHHPKPLSLRNHPLSQNVRTCFLWPRRRRQHARPVQDPYGPARGPRDSHPQGVQRCDHRPRRVRQHGCEPRRGGEAPASGCSTCRSSP</sequence>